<dbReference type="OrthoDB" id="892549at2"/>
<organism evidence="1 2">
    <name type="scientific">Spirosoma oryzae</name>
    <dbReference type="NCBI Taxonomy" id="1469603"/>
    <lineage>
        <taxon>Bacteria</taxon>
        <taxon>Pseudomonadati</taxon>
        <taxon>Bacteroidota</taxon>
        <taxon>Cytophagia</taxon>
        <taxon>Cytophagales</taxon>
        <taxon>Cytophagaceae</taxon>
        <taxon>Spirosoma</taxon>
    </lineage>
</organism>
<accession>A0A2T0T5M2</accession>
<evidence type="ECO:0000313" key="2">
    <source>
        <dbReference type="Proteomes" id="UP000238375"/>
    </source>
</evidence>
<dbReference type="EMBL" id="PVTE01000006">
    <property type="protein sequence ID" value="PRY40967.1"/>
    <property type="molecule type" value="Genomic_DNA"/>
</dbReference>
<evidence type="ECO:0000313" key="1">
    <source>
        <dbReference type="EMBL" id="PRY40967.1"/>
    </source>
</evidence>
<comment type="caution">
    <text evidence="1">The sequence shown here is derived from an EMBL/GenBank/DDBJ whole genome shotgun (WGS) entry which is preliminary data.</text>
</comment>
<keyword evidence="2" id="KW-1185">Reference proteome</keyword>
<dbReference type="InterPro" id="IPR007433">
    <property type="entry name" value="DUF481"/>
</dbReference>
<proteinExistence type="predicted"/>
<reference evidence="1 2" key="1">
    <citation type="submission" date="2018-03" db="EMBL/GenBank/DDBJ databases">
        <title>Genomic Encyclopedia of Archaeal and Bacterial Type Strains, Phase II (KMG-II): from individual species to whole genera.</title>
        <authorList>
            <person name="Goeker M."/>
        </authorList>
    </citation>
    <scope>NUCLEOTIDE SEQUENCE [LARGE SCALE GENOMIC DNA]</scope>
    <source>
        <strain evidence="1 2">DSM 28354</strain>
    </source>
</reference>
<gene>
    <name evidence="1" type="ORF">CLV58_106152</name>
</gene>
<sequence length="291" mass="33330">MWAFFPTLRTLPTCLFVKNVFSSLLLLCFLLTTNALWAQVVEQPDPLRPAVPDSVRKTIDSSSRDTVVIVPKPLHLLRYKFTADGTITAGNVNRELLQLASSLDYTLSNYFKLSANPSFVYGKQNGLLAERELFSDLRTTYRHEQRLYYLAFGSFERSNLRQINRRWTVAAGAGYKLVESKRAYLSVTNVVLQEFTDFYELDDINVFRNSTRLFGEYNFADNRWTLTHTALLQPAIGQSNLRWNATVSVQVKLNTVISLRTTLANAYESLVVPGRQNNDLRFTIGLTYERK</sequence>
<dbReference type="AlphaFoldDB" id="A0A2T0T5M2"/>
<dbReference type="Pfam" id="PF04338">
    <property type="entry name" value="DUF481"/>
    <property type="match status" value="1"/>
</dbReference>
<name>A0A2T0T5M2_9BACT</name>
<dbReference type="Proteomes" id="UP000238375">
    <property type="component" value="Unassembled WGS sequence"/>
</dbReference>
<protein>
    <submittedName>
        <fullName evidence="1">Uncharacterized protein DUF481</fullName>
    </submittedName>
</protein>